<dbReference type="AlphaFoldDB" id="A0ABD1L9G2"/>
<evidence type="ECO:0000256" key="1">
    <source>
        <dbReference type="ARBA" id="ARBA00007469"/>
    </source>
</evidence>
<accession>A0ABD1L9G2</accession>
<reference evidence="3 4" key="1">
    <citation type="submission" date="2024-08" db="EMBL/GenBank/DDBJ databases">
        <title>Insights into the chromosomal genome structure of Flemingia macrophylla.</title>
        <authorList>
            <person name="Ding Y."/>
            <person name="Zhao Y."/>
            <person name="Bi W."/>
            <person name="Wu M."/>
            <person name="Zhao G."/>
            <person name="Gong Y."/>
            <person name="Li W."/>
            <person name="Zhang P."/>
        </authorList>
    </citation>
    <scope>NUCLEOTIDE SEQUENCE [LARGE SCALE GENOMIC DNA]</scope>
    <source>
        <strain evidence="3">DYQJB</strain>
        <tissue evidence="3">Leaf</tissue>
    </source>
</reference>
<organism evidence="3 4">
    <name type="scientific">Flemingia macrophylla</name>
    <dbReference type="NCBI Taxonomy" id="520843"/>
    <lineage>
        <taxon>Eukaryota</taxon>
        <taxon>Viridiplantae</taxon>
        <taxon>Streptophyta</taxon>
        <taxon>Embryophyta</taxon>
        <taxon>Tracheophyta</taxon>
        <taxon>Spermatophyta</taxon>
        <taxon>Magnoliopsida</taxon>
        <taxon>eudicotyledons</taxon>
        <taxon>Gunneridae</taxon>
        <taxon>Pentapetalae</taxon>
        <taxon>rosids</taxon>
        <taxon>fabids</taxon>
        <taxon>Fabales</taxon>
        <taxon>Fabaceae</taxon>
        <taxon>Papilionoideae</taxon>
        <taxon>50 kb inversion clade</taxon>
        <taxon>NPAAA clade</taxon>
        <taxon>indigoferoid/millettioid clade</taxon>
        <taxon>Phaseoleae</taxon>
        <taxon>Flemingia</taxon>
    </lineage>
</organism>
<gene>
    <name evidence="3" type="ORF">Fmac_029127</name>
</gene>
<sequence length="192" mass="22042">MMYYRKIKSNKSFQEYQEKFIKNDIYTKIRNPYNISTSSQPENYATNMPNILPSVQNVNGIKQNWPNLNGDDKSFWEHEWLKHGICCENNFKQFDYFNLAVTIKGRIDLMVILASANITPNLTKRYTANSISNAIFAVTKSIPELYCNDNHGDLKLQEIRICLVANGTSYTNCSSLSSSCSKGHGQIYWPIS</sequence>
<dbReference type="SUPFAM" id="SSF55895">
    <property type="entry name" value="Ribonuclease Rh-like"/>
    <property type="match status" value="1"/>
</dbReference>
<evidence type="ECO:0000256" key="2">
    <source>
        <dbReference type="RuleBase" id="RU004328"/>
    </source>
</evidence>
<evidence type="ECO:0000313" key="4">
    <source>
        <dbReference type="Proteomes" id="UP001603857"/>
    </source>
</evidence>
<name>A0ABD1L9G2_9FABA</name>
<evidence type="ECO:0000313" key="3">
    <source>
        <dbReference type="EMBL" id="KAL2320158.1"/>
    </source>
</evidence>
<comment type="caution">
    <text evidence="3">The sequence shown here is derived from an EMBL/GenBank/DDBJ whole genome shotgun (WGS) entry which is preliminary data.</text>
</comment>
<dbReference type="Pfam" id="PF00445">
    <property type="entry name" value="Ribonuclease_T2"/>
    <property type="match status" value="1"/>
</dbReference>
<comment type="similarity">
    <text evidence="1 2">Belongs to the RNase T2 family.</text>
</comment>
<dbReference type="Gene3D" id="3.90.730.10">
    <property type="entry name" value="Ribonuclease T2-like"/>
    <property type="match status" value="1"/>
</dbReference>
<dbReference type="Proteomes" id="UP001603857">
    <property type="component" value="Unassembled WGS sequence"/>
</dbReference>
<dbReference type="InterPro" id="IPR036430">
    <property type="entry name" value="RNase_T2-like_sf"/>
</dbReference>
<dbReference type="PROSITE" id="PS00531">
    <property type="entry name" value="RNASE_T2_2"/>
    <property type="match status" value="1"/>
</dbReference>
<dbReference type="PANTHER" id="PTHR11240:SF59">
    <property type="entry name" value="RIBONUCLEASE T2 FAMILY PROTEIN"/>
    <property type="match status" value="1"/>
</dbReference>
<dbReference type="PANTHER" id="PTHR11240">
    <property type="entry name" value="RIBONUCLEASE T2"/>
    <property type="match status" value="1"/>
</dbReference>
<dbReference type="EMBL" id="JBGMDY010000010">
    <property type="protein sequence ID" value="KAL2320158.1"/>
    <property type="molecule type" value="Genomic_DNA"/>
</dbReference>
<keyword evidence="4" id="KW-1185">Reference proteome</keyword>
<dbReference type="InterPro" id="IPR001568">
    <property type="entry name" value="RNase_T2-like"/>
</dbReference>
<dbReference type="InterPro" id="IPR033130">
    <property type="entry name" value="RNase_T2_His_AS_2"/>
</dbReference>
<proteinExistence type="inferred from homology"/>
<protein>
    <submittedName>
        <fullName evidence="3">Uncharacterized protein</fullName>
    </submittedName>
</protein>